<dbReference type="Proteomes" id="UP000054928">
    <property type="component" value="Unassembled WGS sequence"/>
</dbReference>
<dbReference type="EMBL" id="CCYD01000349">
    <property type="protein sequence ID" value="CEG39015.1"/>
    <property type="molecule type" value="Genomic_DNA"/>
</dbReference>
<dbReference type="RefSeq" id="XP_024575384.1">
    <property type="nucleotide sequence ID" value="XM_024724516.1"/>
</dbReference>
<organism evidence="2 3">
    <name type="scientific">Plasmopara halstedii</name>
    <name type="common">Downy mildew of sunflower</name>
    <dbReference type="NCBI Taxonomy" id="4781"/>
    <lineage>
        <taxon>Eukaryota</taxon>
        <taxon>Sar</taxon>
        <taxon>Stramenopiles</taxon>
        <taxon>Oomycota</taxon>
        <taxon>Peronosporomycetes</taxon>
        <taxon>Peronosporales</taxon>
        <taxon>Peronosporaceae</taxon>
        <taxon>Plasmopara</taxon>
    </lineage>
</organism>
<feature type="compositionally biased region" description="Basic and acidic residues" evidence="1">
    <location>
        <begin position="115"/>
        <end position="127"/>
    </location>
</feature>
<dbReference type="AlphaFoldDB" id="A0A0P1AEE0"/>
<evidence type="ECO:0000313" key="3">
    <source>
        <dbReference type="Proteomes" id="UP000054928"/>
    </source>
</evidence>
<proteinExistence type="predicted"/>
<sequence length="351" mass="38978">MTKGVHPRRLPMTNCDQSQKDAHILKSSNQTHELHESPEQRKFPDSNNDVDLPFTTSDACTPTSLEELLDLEMGSAVALTPLSNQKFSLLQEEEKLEGSIDFVSLEVLAMQSPHGEAKEWNNKKDKQNGSSSSHRPENSPHRKFGMLSNAQRTTPLSTVSPTESESFFSTSSSQFLTDDDFGLLSPMSLPDTPSRSRSKLALPWNLELSAPPIEVAITNEESFCHLRQCNSDQGSNRRASSSILKPRAATPNPRNHRDCGSGETTLRLTRSSLPTLPEIRIKARHGGIYSLLLKNRSLIQEPILLKDAQNPEEVTALPSESKDSPSQPFGKQRHGGIYKMLRNDYGLHQAT</sequence>
<dbReference type="OMA" id="GGIYKML"/>
<evidence type="ECO:0000256" key="1">
    <source>
        <dbReference type="SAM" id="MobiDB-lite"/>
    </source>
</evidence>
<feature type="compositionally biased region" description="Polar residues" evidence="1">
    <location>
        <begin position="45"/>
        <end position="57"/>
    </location>
</feature>
<feature type="region of interest" description="Disordered" evidence="1">
    <location>
        <begin position="113"/>
        <end position="165"/>
    </location>
</feature>
<dbReference type="GeneID" id="36404135"/>
<keyword evidence="3" id="KW-1185">Reference proteome</keyword>
<evidence type="ECO:0000313" key="2">
    <source>
        <dbReference type="EMBL" id="CEG39015.1"/>
    </source>
</evidence>
<protein>
    <submittedName>
        <fullName evidence="2">Uncharacterized protein</fullName>
    </submittedName>
</protein>
<feature type="compositionally biased region" description="Basic and acidic residues" evidence="1">
    <location>
        <begin position="32"/>
        <end position="44"/>
    </location>
</feature>
<dbReference type="OrthoDB" id="73661at2759"/>
<feature type="region of interest" description="Disordered" evidence="1">
    <location>
        <begin position="230"/>
        <end position="264"/>
    </location>
</feature>
<name>A0A0P1AEE0_PLAHL</name>
<feature type="region of interest" description="Disordered" evidence="1">
    <location>
        <begin position="1"/>
        <end position="57"/>
    </location>
</feature>
<reference evidence="3" key="1">
    <citation type="submission" date="2014-09" db="EMBL/GenBank/DDBJ databases">
        <authorList>
            <person name="Sharma Rahul"/>
            <person name="Thines Marco"/>
        </authorList>
    </citation>
    <scope>NUCLEOTIDE SEQUENCE [LARGE SCALE GENOMIC DNA]</scope>
</reference>
<accession>A0A0P1AEE0</accession>
<feature type="region of interest" description="Disordered" evidence="1">
    <location>
        <begin position="315"/>
        <end position="336"/>
    </location>
</feature>
<feature type="compositionally biased region" description="Polar residues" evidence="1">
    <location>
        <begin position="230"/>
        <end position="243"/>
    </location>
</feature>